<dbReference type="GO" id="GO:0004540">
    <property type="term" value="F:RNA nuclease activity"/>
    <property type="evidence" value="ECO:0007669"/>
    <property type="project" value="InterPro"/>
</dbReference>
<dbReference type="SUPFAM" id="SSF50249">
    <property type="entry name" value="Nucleic acid-binding proteins"/>
    <property type="match status" value="1"/>
</dbReference>
<dbReference type="CDD" id="cd04453">
    <property type="entry name" value="S1_RNase_E"/>
    <property type="match status" value="1"/>
</dbReference>
<dbReference type="AlphaFoldDB" id="A0A645A4T4"/>
<evidence type="ECO:0000256" key="1">
    <source>
        <dbReference type="ARBA" id="ARBA00001946"/>
    </source>
</evidence>
<protein>
    <submittedName>
        <fullName evidence="7">Ribonuclease G</fullName>
        <ecNumber evidence="7">3.1.26.-</ecNumber>
    </submittedName>
</protein>
<dbReference type="GO" id="GO:0006364">
    <property type="term" value="P:rRNA processing"/>
    <property type="evidence" value="ECO:0007669"/>
    <property type="project" value="TreeGrafter"/>
</dbReference>
<evidence type="ECO:0000256" key="3">
    <source>
        <dbReference type="ARBA" id="ARBA00022801"/>
    </source>
</evidence>
<keyword evidence="5" id="KW-0694">RNA-binding</keyword>
<evidence type="ECO:0000313" key="7">
    <source>
        <dbReference type="EMBL" id="MPM48087.1"/>
    </source>
</evidence>
<keyword evidence="4" id="KW-0460">Magnesium</keyword>
<keyword evidence="3 7" id="KW-0378">Hydrolase</keyword>
<evidence type="ECO:0000256" key="4">
    <source>
        <dbReference type="ARBA" id="ARBA00022842"/>
    </source>
</evidence>
<dbReference type="GO" id="GO:0003723">
    <property type="term" value="F:RNA binding"/>
    <property type="evidence" value="ECO:0007669"/>
    <property type="project" value="UniProtKB-KW"/>
</dbReference>
<dbReference type="GO" id="GO:0005737">
    <property type="term" value="C:cytoplasm"/>
    <property type="evidence" value="ECO:0007669"/>
    <property type="project" value="TreeGrafter"/>
</dbReference>
<keyword evidence="2" id="KW-0479">Metal-binding</keyword>
<gene>
    <name evidence="7" type="primary">rng_14</name>
    <name evidence="7" type="ORF">SDC9_94809</name>
</gene>
<dbReference type="SMART" id="SM00316">
    <property type="entry name" value="S1"/>
    <property type="match status" value="1"/>
</dbReference>
<feature type="domain" description="S1 motif" evidence="6">
    <location>
        <begin position="39"/>
        <end position="127"/>
    </location>
</feature>
<evidence type="ECO:0000256" key="5">
    <source>
        <dbReference type="ARBA" id="ARBA00022884"/>
    </source>
</evidence>
<dbReference type="Gene3D" id="3.40.1260.20">
    <property type="entry name" value="Ribonuclease E, catalytic domain"/>
    <property type="match status" value="1"/>
</dbReference>
<comment type="caution">
    <text evidence="7">The sequence shown here is derived from an EMBL/GenBank/DDBJ whole genome shotgun (WGS) entry which is preliminary data.</text>
</comment>
<dbReference type="InterPro" id="IPR012340">
    <property type="entry name" value="NA-bd_OB-fold"/>
</dbReference>
<dbReference type="InterPro" id="IPR019307">
    <property type="entry name" value="RNA-bd_AU-1/RNase_E/G"/>
</dbReference>
<dbReference type="PANTHER" id="PTHR30001">
    <property type="entry name" value="RIBONUCLEASE"/>
    <property type="match status" value="1"/>
</dbReference>
<dbReference type="InterPro" id="IPR004659">
    <property type="entry name" value="RNase_E/G"/>
</dbReference>
<accession>A0A645A4T4</accession>
<dbReference type="PROSITE" id="PS50126">
    <property type="entry name" value="S1"/>
    <property type="match status" value="1"/>
</dbReference>
<dbReference type="PANTHER" id="PTHR30001:SF0">
    <property type="entry name" value="RIBONUCLEASE G"/>
    <property type="match status" value="1"/>
</dbReference>
<dbReference type="Gene3D" id="2.40.50.140">
    <property type="entry name" value="Nucleic acid-binding proteins"/>
    <property type="match status" value="1"/>
</dbReference>
<organism evidence="7">
    <name type="scientific">bioreactor metagenome</name>
    <dbReference type="NCBI Taxonomy" id="1076179"/>
    <lineage>
        <taxon>unclassified sequences</taxon>
        <taxon>metagenomes</taxon>
        <taxon>ecological metagenomes</taxon>
    </lineage>
</organism>
<dbReference type="InterPro" id="IPR003029">
    <property type="entry name" value="S1_domain"/>
</dbReference>
<dbReference type="EMBL" id="VSSQ01011948">
    <property type="protein sequence ID" value="MPM48087.1"/>
    <property type="molecule type" value="Genomic_DNA"/>
</dbReference>
<sequence>MNKEILVDASGVATRVAVVEDGSPVELYVEQEGSERLVGNIYNGKVQNVLPGMQAAFIDIGLERNAFLYAGDIVLSDDPDDEIEQIPESKNIRDLLKPGQTIMVQVAKDPVGTKGARVTTHITLAGRSLVLMPTMDYVGVSRRIDKDEERQRLRKILIEIKPKCMGVIVRTASAGKTKQDFAEDLESIVNLYAEIEKRAASRKAPALLHAEQSLLFRTARDFLMKDIDRVFVNDVDAYDKLREIADYMAPKLKARILLKESEALFDRYDTESKIEKALARKVWLKSGGYVIIDRTEALTSIDVNSGKFVGKDNLEKTITAVNCEAAKEIAKQLRLRDIGGIIIIDFIDMEKEANRALVLSTLKTALRDDHTRSHVFGFTHLGLVEMTRKKTGRSISDTLQQVCPYCNGDAKVLAPETVINRIRKQTLQVIKGSNNKRMLIEAHPDVVTAMEAAEQKHGCLFPIEEGGTYYVRPNATLHIEKFAVRPLSEKKVPEAKKDCKIIR</sequence>
<evidence type="ECO:0000256" key="2">
    <source>
        <dbReference type="ARBA" id="ARBA00022723"/>
    </source>
</evidence>
<dbReference type="NCBIfam" id="TIGR00757">
    <property type="entry name" value="RNaseEG"/>
    <property type="match status" value="1"/>
</dbReference>
<dbReference type="GO" id="GO:0046872">
    <property type="term" value="F:metal ion binding"/>
    <property type="evidence" value="ECO:0007669"/>
    <property type="project" value="UniProtKB-KW"/>
</dbReference>
<dbReference type="Pfam" id="PF10150">
    <property type="entry name" value="RNase_E_G"/>
    <property type="match status" value="1"/>
</dbReference>
<proteinExistence type="predicted"/>
<dbReference type="EC" id="3.1.26.-" evidence="7"/>
<dbReference type="GO" id="GO:0016787">
    <property type="term" value="F:hydrolase activity"/>
    <property type="evidence" value="ECO:0007669"/>
    <property type="project" value="UniProtKB-KW"/>
</dbReference>
<comment type="cofactor">
    <cofactor evidence="1">
        <name>Mg(2+)</name>
        <dbReference type="ChEBI" id="CHEBI:18420"/>
    </cofactor>
</comment>
<reference evidence="7" key="1">
    <citation type="submission" date="2019-08" db="EMBL/GenBank/DDBJ databases">
        <authorList>
            <person name="Kucharzyk K."/>
            <person name="Murdoch R.W."/>
            <person name="Higgins S."/>
            <person name="Loffler F."/>
        </authorList>
    </citation>
    <scope>NUCLEOTIDE SEQUENCE</scope>
</reference>
<name>A0A645A4T4_9ZZZZ</name>
<evidence type="ECO:0000259" key="6">
    <source>
        <dbReference type="PROSITE" id="PS50126"/>
    </source>
</evidence>